<dbReference type="RefSeq" id="WP_214395107.1">
    <property type="nucleotide sequence ID" value="NZ_JAHBOL010000016.1"/>
</dbReference>
<dbReference type="Proteomes" id="UP000696413">
    <property type="component" value="Unassembled WGS sequence"/>
</dbReference>
<dbReference type="EMBL" id="JAHBOM010000011">
    <property type="protein sequence ID" value="MBU8824399.1"/>
    <property type="molecule type" value="Genomic_DNA"/>
</dbReference>
<name>A0ABS6HP08_MYCGD</name>
<sequence length="601" mass="66918">MIDDDLTTKFFLDSGSEQLRKLHGWARSRQTAPWALFGTTIPRVAACTPYTVQLPPVIGDYVSLNVFSAIVALSGGGKGKAERVGKRAWPADITIVQGGSGEALAEMFTDRKDKRRLDAAIVTMNEIDALTGLAARQGSIYLPELKSAWFGEPLGQNNASKASSRHVAEHDYRLCLIVGAQYGHAQVIFGDVSGGSPQRFFWWPGSDPNMPRGTGIDPEPLDTTMPEWEFNRDGVAAIRYDADTGIEDVIRDNDLARNRGEGDALDGHAVLARCKLAALIAVMHQRQNVTVWDWELSGIAMEVSDRTRQSMLDHDRQAAQAKVKERAISRATFDEIIDQRHAETVRKRIVRLLSDRAMPRGELRRAMGKQHYREAFDAVFAHMEKVCQIVPIPGEKVAHYKLSPEFTGEPEFTPQNRSSDGVNQEFTGEPEATVTELDSRRSHESEPKFKSCGEWLAHHRQQLLDSGQTTTDGFAVRQAGRAAGYSDSAISMALHQAPEWVATSRRGGQNRTAQYDITGLSDGYKSAEELVREYLDTQVPANTDVIDKDHFAKWLPQYVTYRRAEREVISCGQVTVERDPQNATKTIWRVAPKQTPQENAS</sequence>
<protein>
    <recommendedName>
        <fullName evidence="4">DUF3987 domain-containing protein</fullName>
    </recommendedName>
</protein>
<reference evidence="2 3" key="1">
    <citation type="submission" date="2021-05" db="EMBL/GenBank/DDBJ databases">
        <title>Draft Genome Sequences of Clinical Respiratory Isolates of Mycobacterium goodii Recovered in Ireland.</title>
        <authorList>
            <person name="Flanagan P.R."/>
            <person name="Mok S."/>
            <person name="Roycroft E."/>
            <person name="Rogers T.R."/>
            <person name="Fitzgibbon M."/>
        </authorList>
    </citation>
    <scope>NUCLEOTIDE SEQUENCE [LARGE SCALE GENOMIC DNA]</scope>
    <source>
        <strain evidence="2 3">14IE55</strain>
    </source>
</reference>
<keyword evidence="3" id="KW-1185">Reference proteome</keyword>
<proteinExistence type="predicted"/>
<gene>
    <name evidence="2" type="ORF">KL859_16165</name>
</gene>
<comment type="caution">
    <text evidence="2">The sequence shown here is derived from an EMBL/GenBank/DDBJ whole genome shotgun (WGS) entry which is preliminary data.</text>
</comment>
<evidence type="ECO:0000256" key="1">
    <source>
        <dbReference type="SAM" id="MobiDB-lite"/>
    </source>
</evidence>
<feature type="region of interest" description="Disordered" evidence="1">
    <location>
        <begin position="406"/>
        <end position="446"/>
    </location>
</feature>
<feature type="compositionally biased region" description="Polar residues" evidence="1">
    <location>
        <begin position="413"/>
        <end position="426"/>
    </location>
</feature>
<accession>A0ABS6HP08</accession>
<feature type="compositionally biased region" description="Basic and acidic residues" evidence="1">
    <location>
        <begin position="437"/>
        <end position="446"/>
    </location>
</feature>
<organism evidence="2 3">
    <name type="scientific">Mycolicibacterium goodii</name>
    <name type="common">Mycobacterium goodii</name>
    <dbReference type="NCBI Taxonomy" id="134601"/>
    <lineage>
        <taxon>Bacteria</taxon>
        <taxon>Bacillati</taxon>
        <taxon>Actinomycetota</taxon>
        <taxon>Actinomycetes</taxon>
        <taxon>Mycobacteriales</taxon>
        <taxon>Mycobacteriaceae</taxon>
        <taxon>Mycolicibacterium</taxon>
    </lineage>
</organism>
<evidence type="ECO:0000313" key="3">
    <source>
        <dbReference type="Proteomes" id="UP000696413"/>
    </source>
</evidence>
<evidence type="ECO:0008006" key="4">
    <source>
        <dbReference type="Google" id="ProtNLM"/>
    </source>
</evidence>
<evidence type="ECO:0000313" key="2">
    <source>
        <dbReference type="EMBL" id="MBU8824399.1"/>
    </source>
</evidence>